<feature type="transmembrane region" description="Helical" evidence="1">
    <location>
        <begin position="38"/>
        <end position="66"/>
    </location>
</feature>
<gene>
    <name evidence="2" type="ORF">A2954_06310</name>
</gene>
<feature type="transmembrane region" description="Helical" evidence="1">
    <location>
        <begin position="156"/>
        <end position="175"/>
    </location>
</feature>
<evidence type="ECO:0000256" key="1">
    <source>
        <dbReference type="SAM" id="Phobius"/>
    </source>
</evidence>
<keyword evidence="1" id="KW-1133">Transmembrane helix</keyword>
<feature type="transmembrane region" description="Helical" evidence="1">
    <location>
        <begin position="120"/>
        <end position="144"/>
    </location>
</feature>
<dbReference type="STRING" id="1802056.A2954_06310"/>
<evidence type="ECO:0008006" key="4">
    <source>
        <dbReference type="Google" id="ProtNLM"/>
    </source>
</evidence>
<reference evidence="2 3" key="1">
    <citation type="journal article" date="2016" name="Nat. Commun.">
        <title>Thousands of microbial genomes shed light on interconnected biogeochemical processes in an aquifer system.</title>
        <authorList>
            <person name="Anantharaman K."/>
            <person name="Brown C.T."/>
            <person name="Hug L.A."/>
            <person name="Sharon I."/>
            <person name="Castelle C.J."/>
            <person name="Probst A.J."/>
            <person name="Thomas B.C."/>
            <person name="Singh A."/>
            <person name="Wilkins M.J."/>
            <person name="Karaoz U."/>
            <person name="Brodie E.L."/>
            <person name="Williams K.H."/>
            <person name="Hubbard S.S."/>
            <person name="Banfield J.F."/>
        </authorList>
    </citation>
    <scope>NUCLEOTIDE SEQUENCE [LARGE SCALE GENOMIC DNA]</scope>
</reference>
<dbReference type="AlphaFoldDB" id="A0A1F7IAW7"/>
<dbReference type="Proteomes" id="UP000177698">
    <property type="component" value="Unassembled WGS sequence"/>
</dbReference>
<keyword evidence="1" id="KW-0812">Transmembrane</keyword>
<organism evidence="2 3">
    <name type="scientific">Candidatus Roizmanbacteria bacterium RIFCSPLOWO2_01_FULL_37_12</name>
    <dbReference type="NCBI Taxonomy" id="1802056"/>
    <lineage>
        <taxon>Bacteria</taxon>
        <taxon>Candidatus Roizmaniibacteriota</taxon>
    </lineage>
</organism>
<protein>
    <recommendedName>
        <fullName evidence="4">DUF4386 domain-containing protein</fullName>
    </recommendedName>
</protein>
<name>A0A1F7IAW7_9BACT</name>
<evidence type="ECO:0000313" key="2">
    <source>
        <dbReference type="EMBL" id="OGK40470.1"/>
    </source>
</evidence>
<dbReference type="EMBL" id="MGAG01000025">
    <property type="protein sequence ID" value="OGK40470.1"/>
    <property type="molecule type" value="Genomic_DNA"/>
</dbReference>
<comment type="caution">
    <text evidence="2">The sequence shown here is derived from an EMBL/GenBank/DDBJ whole genome shotgun (WGS) entry which is preliminary data.</text>
</comment>
<feature type="transmembrane region" description="Helical" evidence="1">
    <location>
        <begin position="12"/>
        <end position="32"/>
    </location>
</feature>
<evidence type="ECO:0000313" key="3">
    <source>
        <dbReference type="Proteomes" id="UP000177698"/>
    </source>
</evidence>
<sequence>MNKSVAKIGYWSALSTTVFAVIYIIPQLVIGIEMPDSMITLVLILTPSLFLAPSFLVMMTAIHYYANEDKKIWSHIGTLFAVAYMVFVSIVYFTVLTVTMPHMLQGEIEAVALLKYIPKSFMTGIDALGYTSMSLATLFAAFSLNKSKLEVWIKRFFIANGVIAPIILLTQVYPIIAYAGALWIITMPMSSFLTMKLFKTYINK</sequence>
<keyword evidence="1" id="KW-0472">Membrane</keyword>
<accession>A0A1F7IAW7</accession>
<proteinExistence type="predicted"/>
<feature type="transmembrane region" description="Helical" evidence="1">
    <location>
        <begin position="78"/>
        <end position="100"/>
    </location>
</feature>